<evidence type="ECO:0000313" key="10">
    <source>
        <dbReference type="EMBL" id="GCF95617.1"/>
    </source>
</evidence>
<keyword evidence="6 7" id="KW-0472">Membrane</keyword>
<evidence type="ECO:0000259" key="8">
    <source>
        <dbReference type="Pfam" id="PF04239"/>
    </source>
</evidence>
<feature type="transmembrane region" description="Helical" evidence="7">
    <location>
        <begin position="59"/>
        <end position="79"/>
    </location>
</feature>
<feature type="domain" description="YetF-like N-terminal transmembrane" evidence="9">
    <location>
        <begin position="4"/>
        <end position="79"/>
    </location>
</feature>
<evidence type="ECO:0000256" key="7">
    <source>
        <dbReference type="SAM" id="Phobius"/>
    </source>
</evidence>
<comment type="caution">
    <text evidence="10">The sequence shown here is derived from an EMBL/GenBank/DDBJ whole genome shotgun (WGS) entry which is preliminary data.</text>
</comment>
<keyword evidence="3" id="KW-1003">Cell membrane</keyword>
<keyword evidence="11" id="KW-1185">Reference proteome</keyword>
<feature type="transmembrane region" description="Helical" evidence="7">
    <location>
        <begin position="7"/>
        <end position="24"/>
    </location>
</feature>
<evidence type="ECO:0000259" key="9">
    <source>
        <dbReference type="Pfam" id="PF20730"/>
    </source>
</evidence>
<sequence>MQIYYPVIIKFVLGIICLIIQINISGKGNLAPSSAMDAVQNYVLGGIIGGVIYNDSISVLQFVLVLIIWTFLVMLVKFLKEHNRYIKLIIDGKPVSLIQNGEVDVKECLSHGISANELMFKLRSNGIYEVEKVKRAILEQNGQLTIIEFGDENIRYPIIVDGQANLDVLELIEKDAEWLAAEVQKQSFKGISDVYLGEYVSGELRLNGYHI</sequence>
<dbReference type="Pfam" id="PF20730">
    <property type="entry name" value="YetF_N"/>
    <property type="match status" value="1"/>
</dbReference>
<dbReference type="RefSeq" id="WP_146623989.1">
    <property type="nucleotide sequence ID" value="NZ_BJCC01000034.1"/>
</dbReference>
<evidence type="ECO:0000256" key="1">
    <source>
        <dbReference type="ARBA" id="ARBA00004651"/>
    </source>
</evidence>
<dbReference type="AlphaFoldDB" id="A0A4P5PBR0"/>
<comment type="similarity">
    <text evidence="2">Belongs to the UPF0702 family.</text>
</comment>
<evidence type="ECO:0000313" key="11">
    <source>
        <dbReference type="Proteomes" id="UP000290567"/>
    </source>
</evidence>
<gene>
    <name evidence="10" type="primary">yviA</name>
    <name evidence="10" type="ORF">NRIC_35080</name>
</gene>
<evidence type="ECO:0000256" key="3">
    <source>
        <dbReference type="ARBA" id="ARBA00022475"/>
    </source>
</evidence>
<dbReference type="InterPro" id="IPR023090">
    <property type="entry name" value="UPF0702_alpha/beta_dom_sf"/>
</dbReference>
<feature type="domain" description="YetF C-terminal" evidence="8">
    <location>
        <begin position="82"/>
        <end position="199"/>
    </location>
</feature>
<dbReference type="EMBL" id="BJCC01000034">
    <property type="protein sequence ID" value="GCF95617.1"/>
    <property type="molecule type" value="Genomic_DNA"/>
</dbReference>
<keyword evidence="4 7" id="KW-0812">Transmembrane</keyword>
<dbReference type="GO" id="GO:0005886">
    <property type="term" value="C:plasma membrane"/>
    <property type="evidence" value="ECO:0007669"/>
    <property type="project" value="UniProtKB-SubCell"/>
</dbReference>
<accession>A0A4P5PBR0</accession>
<evidence type="ECO:0000256" key="4">
    <source>
        <dbReference type="ARBA" id="ARBA00022692"/>
    </source>
</evidence>
<protein>
    <submittedName>
        <fullName evidence="10">DUF421 domain-containing protein</fullName>
    </submittedName>
</protein>
<evidence type="ECO:0000256" key="6">
    <source>
        <dbReference type="ARBA" id="ARBA00023136"/>
    </source>
</evidence>
<comment type="subcellular location">
    <subcellularLocation>
        <location evidence="1">Cell membrane</location>
        <topology evidence="1">Multi-pass membrane protein</topology>
    </subcellularLocation>
</comment>
<dbReference type="Gene3D" id="3.30.240.20">
    <property type="entry name" value="bsu07140 like domains"/>
    <property type="match status" value="2"/>
</dbReference>
<dbReference type="Proteomes" id="UP000290567">
    <property type="component" value="Unassembled WGS sequence"/>
</dbReference>
<dbReference type="PANTHER" id="PTHR34582:SF6">
    <property type="entry name" value="UPF0702 TRANSMEMBRANE PROTEIN YCAP"/>
    <property type="match status" value="1"/>
</dbReference>
<dbReference type="OrthoDB" id="9778331at2"/>
<dbReference type="Pfam" id="PF04239">
    <property type="entry name" value="DUF421"/>
    <property type="match status" value="1"/>
</dbReference>
<proteinExistence type="inferred from homology"/>
<organism evidence="10 11">
    <name type="scientific">Enterococcus florum</name>
    <dbReference type="NCBI Taxonomy" id="2480627"/>
    <lineage>
        <taxon>Bacteria</taxon>
        <taxon>Bacillati</taxon>
        <taxon>Bacillota</taxon>
        <taxon>Bacilli</taxon>
        <taxon>Lactobacillales</taxon>
        <taxon>Enterococcaceae</taxon>
        <taxon>Enterococcus</taxon>
    </lineage>
</organism>
<dbReference type="PANTHER" id="PTHR34582">
    <property type="entry name" value="UPF0702 TRANSMEMBRANE PROTEIN YCAP"/>
    <property type="match status" value="1"/>
</dbReference>
<reference evidence="11" key="1">
    <citation type="submission" date="2019-02" db="EMBL/GenBank/DDBJ databases">
        <title>Draft genome sequence of Enterococcus sp. Gos25-1.</title>
        <authorList>
            <person name="Tanaka N."/>
            <person name="Shiwa Y."/>
            <person name="Fujita N."/>
        </authorList>
    </citation>
    <scope>NUCLEOTIDE SEQUENCE [LARGE SCALE GENOMIC DNA]</scope>
    <source>
        <strain evidence="11">Gos25-1</strain>
    </source>
</reference>
<dbReference type="InterPro" id="IPR048454">
    <property type="entry name" value="YetF_N"/>
</dbReference>
<evidence type="ECO:0000256" key="2">
    <source>
        <dbReference type="ARBA" id="ARBA00006448"/>
    </source>
</evidence>
<dbReference type="InterPro" id="IPR007353">
    <property type="entry name" value="DUF421"/>
</dbReference>
<keyword evidence="5 7" id="KW-1133">Transmembrane helix</keyword>
<evidence type="ECO:0000256" key="5">
    <source>
        <dbReference type="ARBA" id="ARBA00022989"/>
    </source>
</evidence>
<name>A0A4P5PBR0_9ENTE</name>